<proteinExistence type="predicted"/>
<name>A0A329N1N6_9BACL</name>
<evidence type="ECO:0000313" key="2">
    <source>
        <dbReference type="Proteomes" id="UP000250369"/>
    </source>
</evidence>
<dbReference type="EMBL" id="QMFB01000001">
    <property type="protein sequence ID" value="RAV23357.1"/>
    <property type="molecule type" value="Genomic_DNA"/>
</dbReference>
<organism evidence="1 2">
    <name type="scientific">Paenibacillus contaminans</name>
    <dbReference type="NCBI Taxonomy" id="450362"/>
    <lineage>
        <taxon>Bacteria</taxon>
        <taxon>Bacillati</taxon>
        <taxon>Bacillota</taxon>
        <taxon>Bacilli</taxon>
        <taxon>Bacillales</taxon>
        <taxon>Paenibacillaceae</taxon>
        <taxon>Paenibacillus</taxon>
    </lineage>
</organism>
<keyword evidence="2" id="KW-1185">Reference proteome</keyword>
<sequence length="109" mass="12711">MPIWEEGIVVTAYDRIREGFVRFSLESPEAERFFYSHFNGIAAEMLIVMLEDEDITEEVLDEIAKLFAFPYMGYLRESYDASNHQTYLEHKRWTKEFMLAIGALTVSGS</sequence>
<reference evidence="1 2" key="1">
    <citation type="journal article" date="2009" name="Int. J. Syst. Evol. Microbiol.">
        <title>Paenibacillus contaminans sp. nov., isolated from a contaminated laboratory plate.</title>
        <authorList>
            <person name="Chou J.H."/>
            <person name="Lee J.H."/>
            <person name="Lin M.C."/>
            <person name="Chang P.S."/>
            <person name="Arun A.B."/>
            <person name="Young C.C."/>
            <person name="Chen W.M."/>
        </authorList>
    </citation>
    <scope>NUCLEOTIDE SEQUENCE [LARGE SCALE GENOMIC DNA]</scope>
    <source>
        <strain evidence="1 2">CKOBP-6</strain>
    </source>
</reference>
<accession>A0A329N1N6</accession>
<gene>
    <name evidence="1" type="ORF">DQG23_03955</name>
</gene>
<protein>
    <submittedName>
        <fullName evidence="1">Uncharacterized protein</fullName>
    </submittedName>
</protein>
<dbReference type="AlphaFoldDB" id="A0A329N1N6"/>
<dbReference type="Proteomes" id="UP000250369">
    <property type="component" value="Unassembled WGS sequence"/>
</dbReference>
<comment type="caution">
    <text evidence="1">The sequence shown here is derived from an EMBL/GenBank/DDBJ whole genome shotgun (WGS) entry which is preliminary data.</text>
</comment>
<dbReference type="RefSeq" id="WP_113029467.1">
    <property type="nucleotide sequence ID" value="NZ_QMFB01000001.1"/>
</dbReference>
<evidence type="ECO:0000313" key="1">
    <source>
        <dbReference type="EMBL" id="RAV23357.1"/>
    </source>
</evidence>